<dbReference type="EMBL" id="BROD01000001">
    <property type="protein sequence ID" value="GKX65744.1"/>
    <property type="molecule type" value="Genomic_DNA"/>
</dbReference>
<keyword evidence="2" id="KW-1185">Reference proteome</keyword>
<sequence length="343" mass="38432">MKKIITTIVLIIIAIFTVGFLIINNITHTSGGTINTYLAANLQLNKILNPKNFNKNDLKEVRKYSNGLISKWTEKPIEFSDIKNEVAEINSRKVPIRIYTPRKDKNLPIIIYSHGGSWFEGSIETADNICRKISKNTGAIVISSEYSLAPEKPFPAAIEDVYSVLQWSYKNAEQINGDNKRISLAGDSAGANISAAVSTMARNKKGPDIKCQVLIYPSTNIAELNTKSWGDFQNRLNISSEEMEQYISYYVPKKEERKNPYASPLLTKDFKGLPDTLIITAEIDPLRDEAEKYGGKLREAGVKVNLKQFKGVTHGFITMDKITNQANAALQEVYSYIEKELGK</sequence>
<name>A0ACB5R974_9CLOT</name>
<protein>
    <submittedName>
        <fullName evidence="1">Lipase/esterase</fullName>
    </submittedName>
</protein>
<organism evidence="1 2">
    <name type="scientific">Inconstantimicrobium mannanitabidum</name>
    <dbReference type="NCBI Taxonomy" id="1604901"/>
    <lineage>
        <taxon>Bacteria</taxon>
        <taxon>Bacillati</taxon>
        <taxon>Bacillota</taxon>
        <taxon>Clostridia</taxon>
        <taxon>Eubacteriales</taxon>
        <taxon>Clostridiaceae</taxon>
        <taxon>Inconstantimicrobium</taxon>
    </lineage>
</organism>
<reference evidence="1" key="1">
    <citation type="journal article" date="2025" name="Int. J. Syst. Evol. Microbiol.">
        <title>Inconstantimicrobium mannanitabidum sp. nov., a novel member of the family Clostridiaceae isolated from anoxic soil under the treatment of reductive soil disinfestation.</title>
        <authorList>
            <person name="Ueki A."/>
            <person name="Tonouchi A."/>
            <person name="Honma S."/>
            <person name="Kaku N."/>
            <person name="Ueki K."/>
        </authorList>
    </citation>
    <scope>NUCLEOTIDE SEQUENCE</scope>
    <source>
        <strain evidence="1">TW13</strain>
    </source>
</reference>
<accession>A0ACB5R974</accession>
<comment type="caution">
    <text evidence="1">The sequence shown here is derived from an EMBL/GenBank/DDBJ whole genome shotgun (WGS) entry which is preliminary data.</text>
</comment>
<dbReference type="Proteomes" id="UP001058074">
    <property type="component" value="Unassembled WGS sequence"/>
</dbReference>
<gene>
    <name evidence="1" type="ORF">rsdtw13_10020</name>
</gene>
<proteinExistence type="predicted"/>
<evidence type="ECO:0000313" key="1">
    <source>
        <dbReference type="EMBL" id="GKX65744.1"/>
    </source>
</evidence>
<evidence type="ECO:0000313" key="2">
    <source>
        <dbReference type="Proteomes" id="UP001058074"/>
    </source>
</evidence>